<dbReference type="OrthoDB" id="9784332at2"/>
<dbReference type="Gene3D" id="3.40.50.300">
    <property type="entry name" value="P-loop containing nucleotide triphosphate hydrolases"/>
    <property type="match status" value="1"/>
</dbReference>
<dbReference type="GO" id="GO:0016887">
    <property type="term" value="F:ATP hydrolysis activity"/>
    <property type="evidence" value="ECO:0007669"/>
    <property type="project" value="InterPro"/>
</dbReference>
<keyword evidence="3 8" id="KW-1003">Cell membrane</keyword>
<keyword evidence="4 8" id="KW-0547">Nucleotide-binding</keyword>
<dbReference type="SMART" id="SM00382">
    <property type="entry name" value="AAA"/>
    <property type="match status" value="1"/>
</dbReference>
<dbReference type="STRING" id="120956.SAMN05421791_10377"/>
<dbReference type="InterPro" id="IPR030946">
    <property type="entry name" value="EcfA2"/>
</dbReference>
<evidence type="ECO:0000259" key="9">
    <source>
        <dbReference type="PROSITE" id="PS50893"/>
    </source>
</evidence>
<dbReference type="InterPro" id="IPR003439">
    <property type="entry name" value="ABC_transporter-like_ATP-bd"/>
</dbReference>
<evidence type="ECO:0000256" key="6">
    <source>
        <dbReference type="ARBA" id="ARBA00022967"/>
    </source>
</evidence>
<evidence type="ECO:0000256" key="4">
    <source>
        <dbReference type="ARBA" id="ARBA00022741"/>
    </source>
</evidence>
<dbReference type="SUPFAM" id="SSF52540">
    <property type="entry name" value="P-loop containing nucleoside triphosphate hydrolases"/>
    <property type="match status" value="1"/>
</dbReference>
<keyword evidence="7 8" id="KW-0472">Membrane</keyword>
<dbReference type="NCBIfam" id="TIGR04521">
    <property type="entry name" value="ECF_ATPase_2"/>
    <property type="match status" value="1"/>
</dbReference>
<dbReference type="Pfam" id="PF00005">
    <property type="entry name" value="ABC_tran"/>
    <property type="match status" value="1"/>
</dbReference>
<feature type="domain" description="ABC transporter" evidence="9">
    <location>
        <begin position="5"/>
        <end position="248"/>
    </location>
</feature>
<dbReference type="CDD" id="cd03225">
    <property type="entry name" value="ABC_cobalt_CbiO_domain1"/>
    <property type="match status" value="1"/>
</dbReference>
<keyword evidence="11" id="KW-1185">Reference proteome</keyword>
<sequence length="301" mass="33751">MDISIVFEQVDFTYSPGTPFEVPVLKGIDLEIPEGEVTAIIGHTGSGKSTLIQHLNVLLKPTKGKLIIDGREITAESKDKNLKALRKKIGVVFQFPETQLFEETVLKDVMFGPQNFGVSKEEAEKIAREMLTLVGIDEELFERSPFDLSGGQMRRVAIAGVLALQPEVLILDEPTAGLDPLGQITMLEMFMQLQKEHHLSLILVTHQMDDVAKYADNVVVLEKGQIVKQGSPSEVFSDPKWLREKQLGLPQTLAFFELLDQKIPENIMLKIKQSPLTVEELTETLIEINHQQKGREVSRNE</sequence>
<evidence type="ECO:0000256" key="7">
    <source>
        <dbReference type="ARBA" id="ARBA00023136"/>
    </source>
</evidence>
<dbReference type="AlphaFoldDB" id="A0A1G7RKK3"/>
<dbReference type="Proteomes" id="UP000199708">
    <property type="component" value="Unassembled WGS sequence"/>
</dbReference>
<gene>
    <name evidence="10" type="ORF">SAMN05421791_10377</name>
</gene>
<evidence type="ECO:0000313" key="10">
    <source>
        <dbReference type="EMBL" id="SDG11291.1"/>
    </source>
</evidence>
<accession>A0A1G7RKK3</accession>
<dbReference type="GO" id="GO:0005524">
    <property type="term" value="F:ATP binding"/>
    <property type="evidence" value="ECO:0007669"/>
    <property type="project" value="UniProtKB-UniRule"/>
</dbReference>
<dbReference type="PROSITE" id="PS50893">
    <property type="entry name" value="ABC_TRANSPORTER_2"/>
    <property type="match status" value="1"/>
</dbReference>
<comment type="similarity">
    <text evidence="8">Belongs to the ABC transporter superfamily. Energy-coupling factor EcfA family.</text>
</comment>
<dbReference type="GO" id="GO:0042626">
    <property type="term" value="F:ATPase-coupled transmembrane transporter activity"/>
    <property type="evidence" value="ECO:0007669"/>
    <property type="project" value="TreeGrafter"/>
</dbReference>
<keyword evidence="5 8" id="KW-0067">ATP-binding</keyword>
<evidence type="ECO:0000256" key="5">
    <source>
        <dbReference type="ARBA" id="ARBA00022840"/>
    </source>
</evidence>
<dbReference type="NCBIfam" id="NF010155">
    <property type="entry name" value="PRK13634.1"/>
    <property type="match status" value="1"/>
</dbReference>
<evidence type="ECO:0000256" key="2">
    <source>
        <dbReference type="ARBA" id="ARBA00022448"/>
    </source>
</evidence>
<dbReference type="InterPro" id="IPR003593">
    <property type="entry name" value="AAA+_ATPase"/>
</dbReference>
<dbReference type="PANTHER" id="PTHR43553:SF27">
    <property type="entry name" value="ENERGY-COUPLING FACTOR TRANSPORTER ATP-BINDING PROTEIN ECFA2"/>
    <property type="match status" value="1"/>
</dbReference>
<dbReference type="InterPro" id="IPR015856">
    <property type="entry name" value="ABC_transpr_CbiO/EcfA_su"/>
</dbReference>
<proteinExistence type="inferred from homology"/>
<evidence type="ECO:0000256" key="3">
    <source>
        <dbReference type="ARBA" id="ARBA00022475"/>
    </source>
</evidence>
<dbReference type="EMBL" id="FNCK01000003">
    <property type="protein sequence ID" value="SDG11291.1"/>
    <property type="molecule type" value="Genomic_DNA"/>
</dbReference>
<comment type="subunit">
    <text evidence="8">Forms a stable energy-coupling factor (ECF) transporter complex composed of 2 membrane-embedded substrate-binding proteins (S component), 2 ATP-binding proteins (A component) and 2 transmembrane proteins (T component).</text>
</comment>
<evidence type="ECO:0000256" key="1">
    <source>
        <dbReference type="ARBA" id="ARBA00004202"/>
    </source>
</evidence>
<reference evidence="10 11" key="1">
    <citation type="submission" date="2016-10" db="EMBL/GenBank/DDBJ databases">
        <authorList>
            <person name="de Groot N.N."/>
        </authorList>
    </citation>
    <scope>NUCLEOTIDE SEQUENCE [LARGE SCALE GENOMIC DNA]</scope>
    <source>
        <strain evidence="10 11">ATCC BAA-466</strain>
    </source>
</reference>
<name>A0A1G7RKK3_9LACT</name>
<dbReference type="GO" id="GO:0043190">
    <property type="term" value="C:ATP-binding cassette (ABC) transporter complex"/>
    <property type="evidence" value="ECO:0007669"/>
    <property type="project" value="TreeGrafter"/>
</dbReference>
<dbReference type="EC" id="7.-.-.-" evidence="8"/>
<dbReference type="InterPro" id="IPR050095">
    <property type="entry name" value="ECF_ABC_transporter_ATP-bd"/>
</dbReference>
<comment type="function">
    <text evidence="8">ATP-binding (A) component of a common energy-coupling factor (ECF) ABC-transporter complex.</text>
</comment>
<dbReference type="InterPro" id="IPR017871">
    <property type="entry name" value="ABC_transporter-like_CS"/>
</dbReference>
<organism evidence="10 11">
    <name type="scientific">Facklamia miroungae</name>
    <dbReference type="NCBI Taxonomy" id="120956"/>
    <lineage>
        <taxon>Bacteria</taxon>
        <taxon>Bacillati</taxon>
        <taxon>Bacillota</taxon>
        <taxon>Bacilli</taxon>
        <taxon>Lactobacillales</taxon>
        <taxon>Aerococcaceae</taxon>
        <taxon>Facklamia</taxon>
    </lineage>
</organism>
<dbReference type="PROSITE" id="PS00211">
    <property type="entry name" value="ABC_TRANSPORTER_1"/>
    <property type="match status" value="1"/>
</dbReference>
<keyword evidence="2 8" id="KW-0813">Transport</keyword>
<evidence type="ECO:0000313" key="11">
    <source>
        <dbReference type="Proteomes" id="UP000199708"/>
    </source>
</evidence>
<dbReference type="FunFam" id="3.40.50.300:FF:000224">
    <property type="entry name" value="Energy-coupling factor transporter ATP-binding protein EcfA"/>
    <property type="match status" value="1"/>
</dbReference>
<evidence type="ECO:0000256" key="8">
    <source>
        <dbReference type="RuleBase" id="RU365104"/>
    </source>
</evidence>
<comment type="subcellular location">
    <subcellularLocation>
        <location evidence="1 8">Cell membrane</location>
        <topology evidence="1 8">Peripheral membrane protein</topology>
    </subcellularLocation>
</comment>
<dbReference type="PANTHER" id="PTHR43553">
    <property type="entry name" value="HEAVY METAL TRANSPORTER"/>
    <property type="match status" value="1"/>
</dbReference>
<protein>
    <recommendedName>
        <fullName evidence="8">Energy-coupling factor transporter ATP-binding protein EcfA2</fullName>
        <ecNumber evidence="8">7.-.-.-</ecNumber>
    </recommendedName>
</protein>
<dbReference type="InterPro" id="IPR027417">
    <property type="entry name" value="P-loop_NTPase"/>
</dbReference>
<keyword evidence="6" id="KW-1278">Translocase</keyword>